<name>A0A7N2QXX4_QUELO</name>
<dbReference type="OrthoDB" id="1917757at2759"/>
<dbReference type="AlphaFoldDB" id="A0A7N2QXX4"/>
<dbReference type="InParanoid" id="A0A7N2QXX4"/>
<protein>
    <recommendedName>
        <fullName evidence="2">VQ domain-containing protein</fullName>
    </recommendedName>
</protein>
<feature type="region of interest" description="Disordered" evidence="1">
    <location>
        <begin position="1"/>
        <end position="48"/>
    </location>
</feature>
<dbReference type="PANTHER" id="PTHR33143:SF76">
    <property type="entry name" value="VQ MOTIF-CONTAINING PROTEIN 8, CHLOROPLASTIC"/>
    <property type="match status" value="1"/>
</dbReference>
<accession>A0A7N2QXX4</accession>
<keyword evidence="4" id="KW-1185">Reference proteome</keyword>
<dbReference type="InterPro" id="IPR008889">
    <property type="entry name" value="VQ"/>
</dbReference>
<evidence type="ECO:0000313" key="3">
    <source>
        <dbReference type="EnsemblPlants" id="QL01p041163:mrna:CDS:1"/>
    </source>
</evidence>
<gene>
    <name evidence="3" type="primary">LOC115955837</name>
</gene>
<dbReference type="PANTHER" id="PTHR33143">
    <property type="entry name" value="F16F4.1 PROTEIN-RELATED"/>
    <property type="match status" value="1"/>
</dbReference>
<dbReference type="Proteomes" id="UP000594261">
    <property type="component" value="Chromosome 1"/>
</dbReference>
<dbReference type="EnsemblPlants" id="QL01p041163:mrna">
    <property type="protein sequence ID" value="QL01p041163:mrna:CDS:1"/>
    <property type="gene ID" value="QL01p041163"/>
</dbReference>
<evidence type="ECO:0000313" key="4">
    <source>
        <dbReference type="Proteomes" id="UP000594261"/>
    </source>
</evidence>
<dbReference type="GO" id="GO:0005634">
    <property type="term" value="C:nucleus"/>
    <property type="evidence" value="ECO:0007669"/>
    <property type="project" value="TreeGrafter"/>
</dbReference>
<feature type="compositionally biased region" description="Basic and acidic residues" evidence="1">
    <location>
        <begin position="1"/>
        <end position="19"/>
    </location>
</feature>
<organism evidence="3 4">
    <name type="scientific">Quercus lobata</name>
    <name type="common">Valley oak</name>
    <dbReference type="NCBI Taxonomy" id="97700"/>
    <lineage>
        <taxon>Eukaryota</taxon>
        <taxon>Viridiplantae</taxon>
        <taxon>Streptophyta</taxon>
        <taxon>Embryophyta</taxon>
        <taxon>Tracheophyta</taxon>
        <taxon>Spermatophyta</taxon>
        <taxon>Magnoliopsida</taxon>
        <taxon>eudicotyledons</taxon>
        <taxon>Gunneridae</taxon>
        <taxon>Pentapetalae</taxon>
        <taxon>rosids</taxon>
        <taxon>fabids</taxon>
        <taxon>Fagales</taxon>
        <taxon>Fagaceae</taxon>
        <taxon>Quercus</taxon>
    </lineage>
</organism>
<dbReference type="Gramene" id="QL01p041163:mrna">
    <property type="protein sequence ID" value="QL01p041163:mrna:CDS:1"/>
    <property type="gene ID" value="QL01p041163"/>
</dbReference>
<dbReference type="KEGG" id="qlo:115955837"/>
<proteinExistence type="predicted"/>
<dbReference type="InterPro" id="IPR039607">
    <property type="entry name" value="VQ_8/17/18/20/21/25"/>
</dbReference>
<dbReference type="GeneID" id="115955837"/>
<dbReference type="Pfam" id="PF05678">
    <property type="entry name" value="VQ"/>
    <property type="match status" value="1"/>
</dbReference>
<reference evidence="3" key="2">
    <citation type="submission" date="2021-01" db="UniProtKB">
        <authorList>
            <consortium name="EnsemblPlants"/>
        </authorList>
    </citation>
    <scope>IDENTIFICATION</scope>
</reference>
<sequence length="212" mass="23463">MSPAKFHGDHEISKLEMIKGPRPSPLNINKGSHVIQKPSFSSSSSSSSVVSDCVGTTMFRQQRKQPVIIYTHSPKIIHTQAQDFMALVQKLTGMSQPNDDDQTQKSEKILSAKGNDRKVIKPFGHDDRNDSSSALTEENCGDVKARSSSLSPIFNQTNTYFADIPLFTPSSNNFFCSPRPVYRYPDSAFVSPNKGNSMSPSVLEFIKGLPEY</sequence>
<feature type="domain" description="VQ" evidence="2">
    <location>
        <begin position="71"/>
        <end position="97"/>
    </location>
</feature>
<evidence type="ECO:0000259" key="2">
    <source>
        <dbReference type="Pfam" id="PF05678"/>
    </source>
</evidence>
<feature type="compositionally biased region" description="Low complexity" evidence="1">
    <location>
        <begin position="39"/>
        <end position="48"/>
    </location>
</feature>
<dbReference type="EMBL" id="LRBV02000001">
    <property type="status" value="NOT_ANNOTATED_CDS"/>
    <property type="molecule type" value="Genomic_DNA"/>
</dbReference>
<dbReference type="RefSeq" id="XP_030930100.1">
    <property type="nucleotide sequence ID" value="XM_031074240.1"/>
</dbReference>
<evidence type="ECO:0000256" key="1">
    <source>
        <dbReference type="SAM" id="MobiDB-lite"/>
    </source>
</evidence>
<dbReference type="OMA" id="RYSESAY"/>
<reference evidence="3 4" key="1">
    <citation type="journal article" date="2016" name="G3 (Bethesda)">
        <title>First Draft Assembly and Annotation of the Genome of a California Endemic Oak Quercus lobata Nee (Fagaceae).</title>
        <authorList>
            <person name="Sork V.L."/>
            <person name="Fitz-Gibbon S.T."/>
            <person name="Puiu D."/>
            <person name="Crepeau M."/>
            <person name="Gugger P.F."/>
            <person name="Sherman R."/>
            <person name="Stevens K."/>
            <person name="Langley C.H."/>
            <person name="Pellegrini M."/>
            <person name="Salzberg S.L."/>
        </authorList>
    </citation>
    <scope>NUCLEOTIDE SEQUENCE [LARGE SCALE GENOMIC DNA]</scope>
    <source>
        <strain evidence="3 4">cv. SW786</strain>
    </source>
</reference>